<organism evidence="1 2">
    <name type="scientific">Nostoc flagelliforme CCNUN1</name>
    <dbReference type="NCBI Taxonomy" id="2038116"/>
    <lineage>
        <taxon>Bacteria</taxon>
        <taxon>Bacillati</taxon>
        <taxon>Cyanobacteriota</taxon>
        <taxon>Cyanophyceae</taxon>
        <taxon>Nostocales</taxon>
        <taxon>Nostocaceae</taxon>
        <taxon>Nostoc</taxon>
    </lineage>
</organism>
<evidence type="ECO:0000313" key="2">
    <source>
        <dbReference type="Proteomes" id="UP000232003"/>
    </source>
</evidence>
<dbReference type="AlphaFoldDB" id="A0A2K8SJ87"/>
<name>A0A2K8SJ87_9NOSO</name>
<accession>A0A2K8SJ87</accession>
<dbReference type="EMBL" id="CP024785">
    <property type="protein sequence ID" value="AUB35509.1"/>
    <property type="molecule type" value="Genomic_DNA"/>
</dbReference>
<sequence>MPAQDSEPDTAVRGALKNRALIKKAPKARFSQNLTKCAALSCDISNIYPNWI</sequence>
<dbReference type="Proteomes" id="UP000232003">
    <property type="component" value="Chromosome"/>
</dbReference>
<proteinExistence type="predicted"/>
<keyword evidence="2" id="KW-1185">Reference proteome</keyword>
<reference evidence="1 2" key="1">
    <citation type="submission" date="2017-11" db="EMBL/GenBank/DDBJ databases">
        <title>Complete genome of a free-living desiccation-tolerant cyanobacterium and its photosynthetic adaptation to extreme terrestrial habitat.</title>
        <authorList>
            <person name="Shang J."/>
        </authorList>
    </citation>
    <scope>NUCLEOTIDE SEQUENCE [LARGE SCALE GENOMIC DNA]</scope>
    <source>
        <strain evidence="1 2">CCNUN1</strain>
    </source>
</reference>
<evidence type="ECO:0000313" key="1">
    <source>
        <dbReference type="EMBL" id="AUB35509.1"/>
    </source>
</evidence>
<protein>
    <submittedName>
        <fullName evidence="1">Uncharacterized protein</fullName>
    </submittedName>
</protein>
<dbReference type="KEGG" id="nfl:COO91_01389"/>
<gene>
    <name evidence="1" type="ORF">COO91_01389</name>
</gene>